<dbReference type="EMBL" id="OV725080">
    <property type="protein sequence ID" value="CAH1399172.1"/>
    <property type="molecule type" value="Genomic_DNA"/>
</dbReference>
<name>A0A9P0HC18_NEZVI</name>
<protein>
    <submittedName>
        <fullName evidence="2">Uncharacterized protein</fullName>
    </submittedName>
</protein>
<feature type="region of interest" description="Disordered" evidence="1">
    <location>
        <begin position="1"/>
        <end position="52"/>
    </location>
</feature>
<evidence type="ECO:0000313" key="2">
    <source>
        <dbReference type="EMBL" id="CAH1399172.1"/>
    </source>
</evidence>
<dbReference type="Proteomes" id="UP001152798">
    <property type="component" value="Chromosome 4"/>
</dbReference>
<gene>
    <name evidence="2" type="ORF">NEZAVI_LOCUS8675</name>
</gene>
<dbReference type="AlphaFoldDB" id="A0A9P0HC18"/>
<organism evidence="2 3">
    <name type="scientific">Nezara viridula</name>
    <name type="common">Southern green stink bug</name>
    <name type="synonym">Cimex viridulus</name>
    <dbReference type="NCBI Taxonomy" id="85310"/>
    <lineage>
        <taxon>Eukaryota</taxon>
        <taxon>Metazoa</taxon>
        <taxon>Ecdysozoa</taxon>
        <taxon>Arthropoda</taxon>
        <taxon>Hexapoda</taxon>
        <taxon>Insecta</taxon>
        <taxon>Pterygota</taxon>
        <taxon>Neoptera</taxon>
        <taxon>Paraneoptera</taxon>
        <taxon>Hemiptera</taxon>
        <taxon>Heteroptera</taxon>
        <taxon>Panheteroptera</taxon>
        <taxon>Pentatomomorpha</taxon>
        <taxon>Pentatomoidea</taxon>
        <taxon>Pentatomidae</taxon>
        <taxon>Pentatominae</taxon>
        <taxon>Nezara</taxon>
    </lineage>
</organism>
<keyword evidence="3" id="KW-1185">Reference proteome</keyword>
<sequence length="72" mass="8062">MEESSIKSFSDEEPPENVAEPLKNKSDSDPQISTDLPMLLEKSPNGTAAPCEETEMCLRRTTKPVKRLIEEI</sequence>
<proteinExistence type="predicted"/>
<reference evidence="2" key="1">
    <citation type="submission" date="2022-01" db="EMBL/GenBank/DDBJ databases">
        <authorList>
            <person name="King R."/>
        </authorList>
    </citation>
    <scope>NUCLEOTIDE SEQUENCE</scope>
</reference>
<evidence type="ECO:0000313" key="3">
    <source>
        <dbReference type="Proteomes" id="UP001152798"/>
    </source>
</evidence>
<evidence type="ECO:0000256" key="1">
    <source>
        <dbReference type="SAM" id="MobiDB-lite"/>
    </source>
</evidence>
<accession>A0A9P0HC18</accession>